<name>A2DCU1_TRIV3</name>
<dbReference type="InterPro" id="IPR011009">
    <property type="entry name" value="Kinase-like_dom_sf"/>
</dbReference>
<dbReference type="VEuPathDB" id="TrichDB:TVAG_237410"/>
<dbReference type="STRING" id="5722.A2DCU1"/>
<reference evidence="7" key="2">
    <citation type="journal article" date="2007" name="Science">
        <title>Draft genome sequence of the sexually transmitted pathogen Trichomonas vaginalis.</title>
        <authorList>
            <person name="Carlton J.M."/>
            <person name="Hirt R.P."/>
            <person name="Silva J.C."/>
            <person name="Delcher A.L."/>
            <person name="Schatz M."/>
            <person name="Zhao Q."/>
            <person name="Wortman J.R."/>
            <person name="Bidwell S.L."/>
            <person name="Alsmark U.C.M."/>
            <person name="Besteiro S."/>
            <person name="Sicheritz-Ponten T."/>
            <person name="Noel C.J."/>
            <person name="Dacks J.B."/>
            <person name="Foster P.G."/>
            <person name="Simillion C."/>
            <person name="Van de Peer Y."/>
            <person name="Miranda-Saavedra D."/>
            <person name="Barton G.J."/>
            <person name="Westrop G.D."/>
            <person name="Mueller S."/>
            <person name="Dessi D."/>
            <person name="Fiori P.L."/>
            <person name="Ren Q."/>
            <person name="Paulsen I."/>
            <person name="Zhang H."/>
            <person name="Bastida-Corcuera F.D."/>
            <person name="Simoes-Barbosa A."/>
            <person name="Brown M.T."/>
            <person name="Hayes R.D."/>
            <person name="Mukherjee M."/>
            <person name="Okumura C.Y."/>
            <person name="Schneider R."/>
            <person name="Smith A.J."/>
            <person name="Vanacova S."/>
            <person name="Villalvazo M."/>
            <person name="Haas B.J."/>
            <person name="Pertea M."/>
            <person name="Feldblyum T.V."/>
            <person name="Utterback T.R."/>
            <person name="Shu C.L."/>
            <person name="Osoegawa K."/>
            <person name="de Jong P.J."/>
            <person name="Hrdy I."/>
            <person name="Horvathova L."/>
            <person name="Zubacova Z."/>
            <person name="Dolezal P."/>
            <person name="Malik S.B."/>
            <person name="Logsdon J.M. Jr."/>
            <person name="Henze K."/>
            <person name="Gupta A."/>
            <person name="Wang C.C."/>
            <person name="Dunne R.L."/>
            <person name="Upcroft J.A."/>
            <person name="Upcroft P."/>
            <person name="White O."/>
            <person name="Salzberg S.L."/>
            <person name="Tang P."/>
            <person name="Chiu C.-H."/>
            <person name="Lee Y.-S."/>
            <person name="Embley T.M."/>
            <person name="Coombs G.H."/>
            <person name="Mottram J.C."/>
            <person name="Tachezy J."/>
            <person name="Fraser-Liggett C.M."/>
            <person name="Johnson P.J."/>
        </authorList>
    </citation>
    <scope>NUCLEOTIDE SEQUENCE [LARGE SCALE GENOMIC DNA]</scope>
    <source>
        <strain evidence="7">G3</strain>
    </source>
</reference>
<dbReference type="Pfam" id="PF00069">
    <property type="entry name" value="Pkinase"/>
    <property type="match status" value="1"/>
</dbReference>
<reference evidence="7" key="1">
    <citation type="submission" date="2006-10" db="EMBL/GenBank/DDBJ databases">
        <authorList>
            <person name="Amadeo P."/>
            <person name="Zhao Q."/>
            <person name="Wortman J."/>
            <person name="Fraser-Liggett C."/>
            <person name="Carlton J."/>
        </authorList>
    </citation>
    <scope>NUCLEOTIDE SEQUENCE</scope>
    <source>
        <strain evidence="7">G3</strain>
    </source>
</reference>
<dbReference type="SUPFAM" id="SSF56112">
    <property type="entry name" value="Protein kinase-like (PK-like)"/>
    <property type="match status" value="1"/>
</dbReference>
<dbReference type="InterPro" id="IPR000719">
    <property type="entry name" value="Prot_kinase_dom"/>
</dbReference>
<dbReference type="AlphaFoldDB" id="A2DCU1"/>
<dbReference type="SMR" id="A2DCU1"/>
<dbReference type="GO" id="GO:0004674">
    <property type="term" value="F:protein serine/threonine kinase activity"/>
    <property type="evidence" value="ECO:0007669"/>
    <property type="project" value="UniProtKB-KW"/>
</dbReference>
<keyword evidence="4 7" id="KW-0418">Kinase</keyword>
<evidence type="ECO:0000259" key="6">
    <source>
        <dbReference type="PROSITE" id="PS50011"/>
    </source>
</evidence>
<evidence type="ECO:0000256" key="2">
    <source>
        <dbReference type="ARBA" id="ARBA00022679"/>
    </source>
</evidence>
<organism evidence="7 8">
    <name type="scientific">Trichomonas vaginalis (strain ATCC PRA-98 / G3)</name>
    <dbReference type="NCBI Taxonomy" id="412133"/>
    <lineage>
        <taxon>Eukaryota</taxon>
        <taxon>Metamonada</taxon>
        <taxon>Parabasalia</taxon>
        <taxon>Trichomonadida</taxon>
        <taxon>Trichomonadidae</taxon>
        <taxon>Trichomonas</taxon>
    </lineage>
</organism>
<dbReference type="EMBL" id="DS113188">
    <property type="protein sequence ID" value="EAY21715.1"/>
    <property type="molecule type" value="Genomic_DNA"/>
</dbReference>
<dbReference type="InParanoid" id="A2DCU1"/>
<dbReference type="eggNOG" id="KOG0583">
    <property type="taxonomic scope" value="Eukaryota"/>
</dbReference>
<dbReference type="OrthoDB" id="9331472at2759"/>
<gene>
    <name evidence="7" type="ORF">TVAG_237410</name>
</gene>
<keyword evidence="1" id="KW-0723">Serine/threonine-protein kinase</keyword>
<sequence>MHFSAPECLCNIKYDAPKADIWSLGIILYYLIVGKTPWTSNDRNIMMKQIVSGYVFIPEYLIRSEIDLLRQILKVNPTERISTESILFHPFMTIRRSSTQIRPKSKTPISLPSIRSSHKIFSPSVKQYTFE</sequence>
<dbReference type="PANTHER" id="PTHR24345:SF91">
    <property type="entry name" value="SERINE_THREONINE-PROTEIN KINASE PLK4"/>
    <property type="match status" value="1"/>
</dbReference>
<evidence type="ECO:0000313" key="7">
    <source>
        <dbReference type="EMBL" id="EAY21715.1"/>
    </source>
</evidence>
<feature type="domain" description="Protein kinase" evidence="6">
    <location>
        <begin position="1"/>
        <end position="92"/>
    </location>
</feature>
<evidence type="ECO:0000256" key="3">
    <source>
        <dbReference type="ARBA" id="ARBA00022741"/>
    </source>
</evidence>
<evidence type="ECO:0000313" key="8">
    <source>
        <dbReference type="Proteomes" id="UP000001542"/>
    </source>
</evidence>
<evidence type="ECO:0000256" key="4">
    <source>
        <dbReference type="ARBA" id="ARBA00022777"/>
    </source>
</evidence>
<dbReference type="GO" id="GO:0005524">
    <property type="term" value="F:ATP binding"/>
    <property type="evidence" value="ECO:0007669"/>
    <property type="project" value="UniProtKB-KW"/>
</dbReference>
<keyword evidence="8" id="KW-1185">Reference proteome</keyword>
<evidence type="ECO:0000256" key="5">
    <source>
        <dbReference type="ARBA" id="ARBA00022840"/>
    </source>
</evidence>
<proteinExistence type="predicted"/>
<dbReference type="VEuPathDB" id="TrichDB:TVAGG3_0796960"/>
<dbReference type="PANTHER" id="PTHR24345">
    <property type="entry name" value="SERINE/THREONINE-PROTEIN KINASE PLK"/>
    <property type="match status" value="1"/>
</dbReference>
<dbReference type="Gene3D" id="1.10.510.10">
    <property type="entry name" value="Transferase(Phosphotransferase) domain 1"/>
    <property type="match status" value="1"/>
</dbReference>
<protein>
    <submittedName>
        <fullName evidence="7">Serine/threonine-protein kinase, putative</fullName>
    </submittedName>
</protein>
<keyword evidence="3" id="KW-0547">Nucleotide-binding</keyword>
<accession>A2DCU1</accession>
<dbReference type="PROSITE" id="PS50011">
    <property type="entry name" value="PROTEIN_KINASE_DOM"/>
    <property type="match status" value="1"/>
</dbReference>
<dbReference type="FunFam" id="1.10.510.10:FF:002510">
    <property type="match status" value="1"/>
</dbReference>
<keyword evidence="5" id="KW-0067">ATP-binding</keyword>
<keyword evidence="2" id="KW-0808">Transferase</keyword>
<dbReference type="RefSeq" id="XP_001582701.1">
    <property type="nucleotide sequence ID" value="XM_001582651.1"/>
</dbReference>
<evidence type="ECO:0000256" key="1">
    <source>
        <dbReference type="ARBA" id="ARBA00022527"/>
    </source>
</evidence>
<dbReference type="Proteomes" id="UP000001542">
    <property type="component" value="Unassembled WGS sequence"/>
</dbReference>
<dbReference type="KEGG" id="tva:5467267"/>